<protein>
    <submittedName>
        <fullName evidence="2">Rbp-1 protein</fullName>
    </submittedName>
</protein>
<proteinExistence type="evidence at transcript level"/>
<accession>Q17272</accession>
<dbReference type="EMBL" id="X91064">
    <property type="protein sequence ID" value="CAA62520.1"/>
    <property type="molecule type" value="mRNA"/>
</dbReference>
<evidence type="ECO:0000313" key="2">
    <source>
        <dbReference type="EMBL" id="CAA62520.1"/>
    </source>
</evidence>
<dbReference type="AlphaFoldDB" id="Q17272"/>
<evidence type="ECO:0000256" key="1">
    <source>
        <dbReference type="SAM" id="Phobius"/>
    </source>
</evidence>
<organism evidence="2">
    <name type="scientific">Brugia pahangi</name>
    <name type="common">Filarial nematode worm</name>
    <dbReference type="NCBI Taxonomy" id="6280"/>
    <lineage>
        <taxon>Eukaryota</taxon>
        <taxon>Metazoa</taxon>
        <taxon>Ecdysozoa</taxon>
        <taxon>Nematoda</taxon>
        <taxon>Chromadorea</taxon>
        <taxon>Rhabditida</taxon>
        <taxon>Spirurina</taxon>
        <taxon>Spiruromorpha</taxon>
        <taxon>Filarioidea</taxon>
        <taxon>Onchocercidae</taxon>
        <taxon>Brugia</taxon>
    </lineage>
</organism>
<reference evidence="2" key="1">
    <citation type="journal article" date="1996" name="Mol. Biochem. Parasitol.">
        <title>Stage specific gene expression in the post-infective L3 of the filarial nematode, Brugia pahangi.</title>
        <authorList>
            <person name="Martin S.A.M."/>
            <person name="Hunter S.J."/>
            <person name="Thompson F.J."/>
            <person name="Devaney E."/>
        </authorList>
    </citation>
    <scope>NUCLEOTIDE SEQUENCE</scope>
</reference>
<keyword evidence="1" id="KW-1133">Transmembrane helix</keyword>
<gene>
    <name evidence="2" type="primary">rbp-1</name>
</gene>
<keyword evidence="1" id="KW-0812">Transmembrane</keyword>
<sequence length="87" mass="9530">NGSSGGEAVGSMNHAEFMGRQLRVDRAISRRMFSAALGVHLLFCCNHPVSNVLLQLGYSYIGVITVLTYSVAVYFFVTSLILFPVQM</sequence>
<feature type="transmembrane region" description="Helical" evidence="1">
    <location>
        <begin position="60"/>
        <end position="83"/>
    </location>
</feature>
<name>Q17272_BRUPA</name>
<feature type="non-terminal residue" evidence="2">
    <location>
        <position position="1"/>
    </location>
</feature>
<keyword evidence="1" id="KW-0472">Membrane</keyword>